<name>A0A4Z1NHP5_9PEZI</name>
<proteinExistence type="predicted"/>
<organism evidence="2 3">
    <name type="scientific">Venturia nashicola</name>
    <dbReference type="NCBI Taxonomy" id="86259"/>
    <lineage>
        <taxon>Eukaryota</taxon>
        <taxon>Fungi</taxon>
        <taxon>Dikarya</taxon>
        <taxon>Ascomycota</taxon>
        <taxon>Pezizomycotina</taxon>
        <taxon>Dothideomycetes</taxon>
        <taxon>Pleosporomycetidae</taxon>
        <taxon>Venturiales</taxon>
        <taxon>Venturiaceae</taxon>
        <taxon>Venturia</taxon>
    </lineage>
</organism>
<dbReference type="STRING" id="86259.A0A4Z1NHP5"/>
<gene>
    <name evidence="2" type="ORF">E6O75_ATG07279</name>
</gene>
<feature type="domain" description="CMP/dCMP-type deaminase" evidence="1">
    <location>
        <begin position="87"/>
        <end position="167"/>
    </location>
</feature>
<evidence type="ECO:0000313" key="3">
    <source>
        <dbReference type="Proteomes" id="UP000298493"/>
    </source>
</evidence>
<dbReference type="GO" id="GO:0006139">
    <property type="term" value="P:nucleobase-containing compound metabolic process"/>
    <property type="evidence" value="ECO:0007669"/>
    <property type="project" value="UniProtKB-ARBA"/>
</dbReference>
<sequence>MHRTSPLNDELPPYPSQRIITFHFGPYLKIHIIIYINHLSRTRNKYHKTSKMTTTYPPTSLISTLLTLTESQIIPLTRTKISTGSKLFGAAILSRDSLTPITVATNDERTSPLLHGEINCIQTFFLSNPDPTTRPKTSDCIFYATHEPCSLCLSGITWSGFNEFYYLFTYEDSRDLFSIPYDIDILTSVYQVRGKGETEESLSEKPLYNRENKFFKAKSVGELVEMVEDEGERERLRGEVRRVKGLYDELSDIYQKGKAEGRESSSIFQ</sequence>
<dbReference type="GO" id="GO:0003824">
    <property type="term" value="F:catalytic activity"/>
    <property type="evidence" value="ECO:0007669"/>
    <property type="project" value="InterPro"/>
</dbReference>
<dbReference type="InterPro" id="IPR016193">
    <property type="entry name" value="Cytidine_deaminase-like"/>
</dbReference>
<dbReference type="InterPro" id="IPR002125">
    <property type="entry name" value="CMP_dCMP_dom"/>
</dbReference>
<evidence type="ECO:0000259" key="1">
    <source>
        <dbReference type="Pfam" id="PF00383"/>
    </source>
</evidence>
<accession>A0A4Z1NHP5</accession>
<dbReference type="EMBL" id="SNSC02000024">
    <property type="protein sequence ID" value="TID14047.1"/>
    <property type="molecule type" value="Genomic_DNA"/>
</dbReference>
<dbReference type="SUPFAM" id="SSF53927">
    <property type="entry name" value="Cytidine deaminase-like"/>
    <property type="match status" value="1"/>
</dbReference>
<reference evidence="2 3" key="1">
    <citation type="submission" date="2019-04" db="EMBL/GenBank/DDBJ databases">
        <title>High contiguity whole genome sequence and gene annotation resource for two Venturia nashicola isolates.</title>
        <authorList>
            <person name="Prokchorchik M."/>
            <person name="Won K."/>
            <person name="Lee Y."/>
            <person name="Choi E.D."/>
            <person name="Segonzac C."/>
            <person name="Sohn K.H."/>
        </authorList>
    </citation>
    <scope>NUCLEOTIDE SEQUENCE [LARGE SCALE GENOMIC DNA]</scope>
    <source>
        <strain evidence="2 3">PRI2</strain>
    </source>
</reference>
<dbReference type="Pfam" id="PF00383">
    <property type="entry name" value="dCMP_cyt_deam_1"/>
    <property type="match status" value="1"/>
</dbReference>
<protein>
    <submittedName>
        <fullName evidence="2">Cytidine deaminase-like protein</fullName>
    </submittedName>
</protein>
<dbReference type="AlphaFoldDB" id="A0A4Z1NHP5"/>
<comment type="caution">
    <text evidence="2">The sequence shown here is derived from an EMBL/GenBank/DDBJ whole genome shotgun (WGS) entry which is preliminary data.</text>
</comment>
<dbReference type="Gene3D" id="3.40.140.10">
    <property type="entry name" value="Cytidine Deaminase, domain 2"/>
    <property type="match status" value="1"/>
</dbReference>
<dbReference type="Proteomes" id="UP000298493">
    <property type="component" value="Unassembled WGS sequence"/>
</dbReference>
<keyword evidence="3" id="KW-1185">Reference proteome</keyword>
<evidence type="ECO:0000313" key="2">
    <source>
        <dbReference type="EMBL" id="TID14047.1"/>
    </source>
</evidence>